<evidence type="ECO:0000259" key="4">
    <source>
        <dbReference type="Pfam" id="PF00535"/>
    </source>
</evidence>
<dbReference type="PANTHER" id="PTHR43179:SF12">
    <property type="entry name" value="GALACTOFURANOSYLTRANSFERASE GLFT2"/>
    <property type="match status" value="1"/>
</dbReference>
<comment type="similarity">
    <text evidence="1">Belongs to the glycosyltransferase 2 family.</text>
</comment>
<dbReference type="CDD" id="cd00761">
    <property type="entry name" value="Glyco_tranf_GTA_type"/>
    <property type="match status" value="1"/>
</dbReference>
<protein>
    <submittedName>
        <fullName evidence="5">Glycosyltransferase family 2 protein</fullName>
        <ecNumber evidence="5">2.4.-.-</ecNumber>
    </submittedName>
</protein>
<dbReference type="PANTHER" id="PTHR43179">
    <property type="entry name" value="RHAMNOSYLTRANSFERASE WBBL"/>
    <property type="match status" value="1"/>
</dbReference>
<comment type="caution">
    <text evidence="5">The sequence shown here is derived from an EMBL/GenBank/DDBJ whole genome shotgun (WGS) entry which is preliminary data.</text>
</comment>
<dbReference type="InterPro" id="IPR029044">
    <property type="entry name" value="Nucleotide-diphossugar_trans"/>
</dbReference>
<dbReference type="EMBL" id="JBHTLQ010000028">
    <property type="protein sequence ID" value="MFD1191505.1"/>
    <property type="molecule type" value="Genomic_DNA"/>
</dbReference>
<dbReference type="Gene3D" id="3.90.550.10">
    <property type="entry name" value="Spore Coat Polysaccharide Biosynthesis Protein SpsA, Chain A"/>
    <property type="match status" value="1"/>
</dbReference>
<evidence type="ECO:0000313" key="5">
    <source>
        <dbReference type="EMBL" id="MFD1191505.1"/>
    </source>
</evidence>
<reference evidence="6" key="1">
    <citation type="journal article" date="2019" name="Int. J. Syst. Evol. Microbiol.">
        <title>The Global Catalogue of Microorganisms (GCM) 10K type strain sequencing project: providing services to taxonomists for standard genome sequencing and annotation.</title>
        <authorList>
            <consortium name="The Broad Institute Genomics Platform"/>
            <consortium name="The Broad Institute Genome Sequencing Center for Infectious Disease"/>
            <person name="Wu L."/>
            <person name="Ma J."/>
        </authorList>
    </citation>
    <scope>NUCLEOTIDE SEQUENCE [LARGE SCALE GENOMIC DNA]</scope>
    <source>
        <strain evidence="6">CCUG 55074</strain>
    </source>
</reference>
<evidence type="ECO:0000256" key="2">
    <source>
        <dbReference type="ARBA" id="ARBA00022676"/>
    </source>
</evidence>
<evidence type="ECO:0000313" key="6">
    <source>
        <dbReference type="Proteomes" id="UP001597216"/>
    </source>
</evidence>
<sequence length="306" mass="33654">MSETLFDNAHWAGAAPRLSILTPFKGDDPTPLLTALGQAPAPGAELVLLDDGTGDADLAARVEAAVAALPFPARFLRLSTNEGRSKGRNRLVGHARGDHFLFLDSDMLPDRPDFLQVWLDLIAAENPAVAFGGFSLDQAPVRPDHALHRAMAGHSDCLPATERAQMPEKIFTSNLLVRRDVFAAETFDESFTGWGWEDVEWGMRVTARWPILHVENTATHLGLDTPQTLADKYEQSAGNFARIAARHPDLIARYGSYKVAKVLKRAPLLKLWRPLLKAYALAEAAPLKTRAFALRLYRAALYVEAV</sequence>
<dbReference type="Proteomes" id="UP001597216">
    <property type="component" value="Unassembled WGS sequence"/>
</dbReference>
<evidence type="ECO:0000256" key="3">
    <source>
        <dbReference type="ARBA" id="ARBA00022679"/>
    </source>
</evidence>
<keyword evidence="6" id="KW-1185">Reference proteome</keyword>
<dbReference type="SUPFAM" id="SSF53448">
    <property type="entry name" value="Nucleotide-diphospho-sugar transferases"/>
    <property type="match status" value="1"/>
</dbReference>
<keyword evidence="3 5" id="KW-0808">Transferase</keyword>
<gene>
    <name evidence="5" type="ORF">ACFQ27_13020</name>
</gene>
<feature type="domain" description="Glycosyltransferase 2-like" evidence="4">
    <location>
        <begin position="36"/>
        <end position="148"/>
    </location>
</feature>
<dbReference type="InterPro" id="IPR001173">
    <property type="entry name" value="Glyco_trans_2-like"/>
</dbReference>
<evidence type="ECO:0000256" key="1">
    <source>
        <dbReference type="ARBA" id="ARBA00006739"/>
    </source>
</evidence>
<organism evidence="5 6">
    <name type="scientific">Phenylobacterium conjunctum</name>
    <dbReference type="NCBI Taxonomy" id="1298959"/>
    <lineage>
        <taxon>Bacteria</taxon>
        <taxon>Pseudomonadati</taxon>
        <taxon>Pseudomonadota</taxon>
        <taxon>Alphaproteobacteria</taxon>
        <taxon>Caulobacterales</taxon>
        <taxon>Caulobacteraceae</taxon>
        <taxon>Phenylobacterium</taxon>
    </lineage>
</organism>
<keyword evidence="2 5" id="KW-0328">Glycosyltransferase</keyword>
<dbReference type="RefSeq" id="WP_377353880.1">
    <property type="nucleotide sequence ID" value="NZ_JBHTLQ010000028.1"/>
</dbReference>
<accession>A0ABW3T3C3</accession>
<dbReference type="EC" id="2.4.-.-" evidence="5"/>
<dbReference type="GO" id="GO:0016757">
    <property type="term" value="F:glycosyltransferase activity"/>
    <property type="evidence" value="ECO:0007669"/>
    <property type="project" value="UniProtKB-KW"/>
</dbReference>
<proteinExistence type="inferred from homology"/>
<dbReference type="Pfam" id="PF00535">
    <property type="entry name" value="Glycos_transf_2"/>
    <property type="match status" value="1"/>
</dbReference>
<name>A0ABW3T3C3_9CAUL</name>